<dbReference type="EMBL" id="DXCD01000161">
    <property type="protein sequence ID" value="HIZ13473.1"/>
    <property type="molecule type" value="Genomic_DNA"/>
</dbReference>
<keyword evidence="1" id="KW-1133">Transmembrane helix</keyword>
<evidence type="ECO:0000313" key="3">
    <source>
        <dbReference type="Proteomes" id="UP000824017"/>
    </source>
</evidence>
<protein>
    <submittedName>
        <fullName evidence="2">Uncharacterized protein</fullName>
    </submittedName>
</protein>
<feature type="transmembrane region" description="Helical" evidence="1">
    <location>
        <begin position="54"/>
        <end position="75"/>
    </location>
</feature>
<feature type="transmembrane region" description="Helical" evidence="1">
    <location>
        <begin position="81"/>
        <end position="103"/>
    </location>
</feature>
<accession>A0A9D2DAQ8</accession>
<evidence type="ECO:0000313" key="2">
    <source>
        <dbReference type="EMBL" id="HIZ13473.1"/>
    </source>
</evidence>
<comment type="caution">
    <text evidence="2">The sequence shown here is derived from an EMBL/GenBank/DDBJ whole genome shotgun (WGS) entry which is preliminary data.</text>
</comment>
<reference evidence="2" key="2">
    <citation type="submission" date="2021-04" db="EMBL/GenBank/DDBJ databases">
        <authorList>
            <person name="Gilroy R."/>
        </authorList>
    </citation>
    <scope>NUCLEOTIDE SEQUENCE</scope>
    <source>
        <strain evidence="2">ChiGjej1B1-13045</strain>
    </source>
</reference>
<name>A0A9D2DAQ8_9FIRM</name>
<reference evidence="2" key="1">
    <citation type="journal article" date="2021" name="PeerJ">
        <title>Extensive microbial diversity within the chicken gut microbiome revealed by metagenomics and culture.</title>
        <authorList>
            <person name="Gilroy R."/>
            <person name="Ravi A."/>
            <person name="Getino M."/>
            <person name="Pursley I."/>
            <person name="Horton D.L."/>
            <person name="Alikhan N.F."/>
            <person name="Baker D."/>
            <person name="Gharbi K."/>
            <person name="Hall N."/>
            <person name="Watson M."/>
            <person name="Adriaenssens E.M."/>
            <person name="Foster-Nyarko E."/>
            <person name="Jarju S."/>
            <person name="Secka A."/>
            <person name="Antonio M."/>
            <person name="Oren A."/>
            <person name="Chaudhuri R.R."/>
            <person name="La Ragione R."/>
            <person name="Hildebrand F."/>
            <person name="Pallen M.J."/>
        </authorList>
    </citation>
    <scope>NUCLEOTIDE SEQUENCE</scope>
    <source>
        <strain evidence="2">ChiGjej1B1-13045</strain>
    </source>
</reference>
<sequence>MGKKDFHTEFDELLRAAMQTEDQPPVQLNNKLKAEIYEQERLLRRSRAGRRISLWYLPMVLNLIIFSLLGTAAVLLTNNLYVAVLAAAGCAYMGLAGVVITAVGMRRTDLKEDTTICIKKGGAGI</sequence>
<dbReference type="AlphaFoldDB" id="A0A9D2DAQ8"/>
<proteinExistence type="predicted"/>
<evidence type="ECO:0000256" key="1">
    <source>
        <dbReference type="SAM" id="Phobius"/>
    </source>
</evidence>
<dbReference type="Proteomes" id="UP000824017">
    <property type="component" value="Unassembled WGS sequence"/>
</dbReference>
<keyword evidence="1" id="KW-0472">Membrane</keyword>
<organism evidence="2 3">
    <name type="scientific">Candidatus Mediterraneibacter stercorigallinarum</name>
    <dbReference type="NCBI Taxonomy" id="2838686"/>
    <lineage>
        <taxon>Bacteria</taxon>
        <taxon>Bacillati</taxon>
        <taxon>Bacillota</taxon>
        <taxon>Clostridia</taxon>
        <taxon>Lachnospirales</taxon>
        <taxon>Lachnospiraceae</taxon>
        <taxon>Mediterraneibacter</taxon>
    </lineage>
</organism>
<gene>
    <name evidence="2" type="ORF">H9817_06065</name>
</gene>
<keyword evidence="1" id="KW-0812">Transmembrane</keyword>